<evidence type="ECO:0000256" key="3">
    <source>
        <dbReference type="ARBA" id="ARBA00022737"/>
    </source>
</evidence>
<keyword evidence="6" id="KW-0805">Transcription regulation</keyword>
<dbReference type="GO" id="GO:0000981">
    <property type="term" value="F:DNA-binding transcription factor activity, RNA polymerase II-specific"/>
    <property type="evidence" value="ECO:0007669"/>
    <property type="project" value="TreeGrafter"/>
</dbReference>
<reference evidence="10" key="1">
    <citation type="submission" date="2025-08" db="UniProtKB">
        <authorList>
            <consortium name="RefSeq"/>
        </authorList>
    </citation>
    <scope>IDENTIFICATION</scope>
    <source>
        <tissue evidence="10">Blood</tissue>
    </source>
</reference>
<dbReference type="InterPro" id="IPR051969">
    <property type="entry name" value="Zinc-finger_DNA-bd_regulators"/>
</dbReference>
<keyword evidence="8" id="KW-0539">Nucleus</keyword>
<accession>A0A9W3HBD7</accession>
<dbReference type="PANTHER" id="PTHR45944:SF3">
    <property type="entry name" value="ZINC FINGER PROTEIN 40"/>
    <property type="match status" value="1"/>
</dbReference>
<dbReference type="AlphaFoldDB" id="A0A9W3HBD7"/>
<dbReference type="GO" id="GO:0005634">
    <property type="term" value="C:nucleus"/>
    <property type="evidence" value="ECO:0007669"/>
    <property type="project" value="UniProtKB-SubCell"/>
</dbReference>
<evidence type="ECO:0000256" key="2">
    <source>
        <dbReference type="ARBA" id="ARBA00022723"/>
    </source>
</evidence>
<keyword evidence="5" id="KW-0862">Zinc</keyword>
<organism evidence="10">
    <name type="scientific">Camelus bactrianus</name>
    <name type="common">Bactrian camel</name>
    <dbReference type="NCBI Taxonomy" id="9837"/>
    <lineage>
        <taxon>Eukaryota</taxon>
        <taxon>Metazoa</taxon>
        <taxon>Chordata</taxon>
        <taxon>Craniata</taxon>
        <taxon>Vertebrata</taxon>
        <taxon>Euteleostomi</taxon>
        <taxon>Mammalia</taxon>
        <taxon>Eutheria</taxon>
        <taxon>Laurasiatheria</taxon>
        <taxon>Artiodactyla</taxon>
        <taxon>Tylopoda</taxon>
        <taxon>Camelidae</taxon>
        <taxon>Camelus</taxon>
    </lineage>
</organism>
<dbReference type="PANTHER" id="PTHR45944">
    <property type="entry name" value="SCHNURRI, ISOFORM F"/>
    <property type="match status" value="1"/>
</dbReference>
<feature type="compositionally biased region" description="Low complexity" evidence="9">
    <location>
        <begin position="86"/>
        <end position="103"/>
    </location>
</feature>
<proteinExistence type="predicted"/>
<comment type="subcellular location">
    <subcellularLocation>
        <location evidence="1">Nucleus</location>
    </subcellularLocation>
</comment>
<name>A0A9W3HBD7_CAMBA</name>
<dbReference type="RefSeq" id="XP_045365643.1">
    <property type="nucleotide sequence ID" value="XM_045509687.1"/>
</dbReference>
<evidence type="ECO:0000313" key="10">
    <source>
        <dbReference type="RefSeq" id="XP_045365643.1"/>
    </source>
</evidence>
<gene>
    <name evidence="10" type="primary">LOC123614108</name>
</gene>
<evidence type="ECO:0000256" key="4">
    <source>
        <dbReference type="ARBA" id="ARBA00022771"/>
    </source>
</evidence>
<dbReference type="GO" id="GO:0000978">
    <property type="term" value="F:RNA polymerase II cis-regulatory region sequence-specific DNA binding"/>
    <property type="evidence" value="ECO:0007669"/>
    <property type="project" value="TreeGrafter"/>
</dbReference>
<keyword evidence="3" id="KW-0677">Repeat</keyword>
<evidence type="ECO:0000256" key="5">
    <source>
        <dbReference type="ARBA" id="ARBA00022833"/>
    </source>
</evidence>
<sequence length="151" mass="16792">MPRTKQIHPRNLRDKIEEAQKELNGAEVSKKEILEAGIKGTSESLKGVKRKKIVAENHLKKIPKSPLRNPLQAKHKQNTEEPPPAVVQSASGPSSSSLVLGPAPRGPCPRPRATQRRCSHLFLHTVRTNPLPPNPTHKISSFQRARVSRDH</sequence>
<dbReference type="GO" id="GO:0008270">
    <property type="term" value="F:zinc ion binding"/>
    <property type="evidence" value="ECO:0007669"/>
    <property type="project" value="UniProtKB-KW"/>
</dbReference>
<keyword evidence="7" id="KW-0804">Transcription</keyword>
<evidence type="ECO:0000256" key="9">
    <source>
        <dbReference type="SAM" id="MobiDB-lite"/>
    </source>
</evidence>
<feature type="region of interest" description="Disordered" evidence="9">
    <location>
        <begin position="56"/>
        <end position="151"/>
    </location>
</feature>
<protein>
    <submittedName>
        <fullName evidence="10">Zinc finger protein 40-like</fullName>
    </submittedName>
</protein>
<keyword evidence="4" id="KW-0863">Zinc-finger</keyword>
<keyword evidence="2" id="KW-0479">Metal-binding</keyword>
<evidence type="ECO:0000256" key="1">
    <source>
        <dbReference type="ARBA" id="ARBA00004123"/>
    </source>
</evidence>
<evidence type="ECO:0000256" key="6">
    <source>
        <dbReference type="ARBA" id="ARBA00023015"/>
    </source>
</evidence>
<evidence type="ECO:0000256" key="8">
    <source>
        <dbReference type="ARBA" id="ARBA00023242"/>
    </source>
</evidence>
<evidence type="ECO:0000256" key="7">
    <source>
        <dbReference type="ARBA" id="ARBA00023163"/>
    </source>
</evidence>